<dbReference type="OrthoDB" id="1247025at2"/>
<dbReference type="Proteomes" id="UP000178198">
    <property type="component" value="Chromosome"/>
</dbReference>
<name>A0A1D9PAS5_9FLAO</name>
<protein>
    <submittedName>
        <fullName evidence="2">Uncharacterized protein</fullName>
    </submittedName>
</protein>
<proteinExistence type="predicted"/>
<dbReference type="RefSeq" id="WP_071184924.1">
    <property type="nucleotide sequence ID" value="NZ_CP017774.1"/>
</dbReference>
<accession>A0A1D9PAS5</accession>
<keyword evidence="3" id="KW-1185">Reference proteome</keyword>
<dbReference type="AlphaFoldDB" id="A0A1D9PAS5"/>
<dbReference type="EMBL" id="CP017774">
    <property type="protein sequence ID" value="AOZ99676.1"/>
    <property type="molecule type" value="Genomic_DNA"/>
</dbReference>
<keyword evidence="1" id="KW-0812">Transmembrane</keyword>
<gene>
    <name evidence="2" type="ORF">BIW12_09615</name>
</gene>
<evidence type="ECO:0000256" key="1">
    <source>
        <dbReference type="SAM" id="Phobius"/>
    </source>
</evidence>
<organism evidence="2 3">
    <name type="scientific">Flavobacterium commune</name>
    <dbReference type="NCBI Taxonomy" id="1306519"/>
    <lineage>
        <taxon>Bacteria</taxon>
        <taxon>Pseudomonadati</taxon>
        <taxon>Bacteroidota</taxon>
        <taxon>Flavobacteriia</taxon>
        <taxon>Flavobacteriales</taxon>
        <taxon>Flavobacteriaceae</taxon>
        <taxon>Flavobacterium</taxon>
    </lineage>
</organism>
<keyword evidence="1" id="KW-1133">Transmembrane helix</keyword>
<sequence>MEPNKLETQFREQLNSREIKPSEMAWTKLDTMLSATEKPKAKFPWLYVAASFTALLLIGTVYFTFQEKTIKTQKNEVVIQKTVDTKIKALTSDSVNLKMEKKESIVQIIQKSTSKSNQSSELKQESRVVKNQEAEVSGLNQHKDDIIVVSSEEKNFKSISKNKYVSAEKLLAEISNTKFESADKTMRNTTKVISVNPNILLSNVEAELNQSFKESALDRLNKNFKTIRTVLVNRNYKDE</sequence>
<reference evidence="2 3" key="1">
    <citation type="submission" date="2016-10" db="EMBL/GenBank/DDBJ databases">
        <title>Complete Genome Sequence of Flavobacterium sp. PK15.</title>
        <authorList>
            <person name="Ekwe A."/>
            <person name="Kim S.B."/>
        </authorList>
    </citation>
    <scope>NUCLEOTIDE SEQUENCE [LARGE SCALE GENOMIC DNA]</scope>
    <source>
        <strain evidence="2 3">PK15</strain>
    </source>
</reference>
<keyword evidence="1" id="KW-0472">Membrane</keyword>
<feature type="transmembrane region" description="Helical" evidence="1">
    <location>
        <begin position="45"/>
        <end position="65"/>
    </location>
</feature>
<dbReference type="STRING" id="1306519.BIW12_09615"/>
<evidence type="ECO:0000313" key="3">
    <source>
        <dbReference type="Proteomes" id="UP000178198"/>
    </source>
</evidence>
<evidence type="ECO:0000313" key="2">
    <source>
        <dbReference type="EMBL" id="AOZ99676.1"/>
    </source>
</evidence>
<dbReference type="KEGG" id="fcm:BIW12_09615"/>